<dbReference type="GeneTree" id="ENSGT01150000286916"/>
<keyword evidence="3" id="KW-1185">Reference proteome</keyword>
<dbReference type="Pfam" id="PF00078">
    <property type="entry name" value="RVT_1"/>
    <property type="match status" value="1"/>
</dbReference>
<organism evidence="2 3">
    <name type="scientific">Podarcis muralis</name>
    <name type="common">Wall lizard</name>
    <name type="synonym">Lacerta muralis</name>
    <dbReference type="NCBI Taxonomy" id="64176"/>
    <lineage>
        <taxon>Eukaryota</taxon>
        <taxon>Metazoa</taxon>
        <taxon>Chordata</taxon>
        <taxon>Craniata</taxon>
        <taxon>Vertebrata</taxon>
        <taxon>Euteleostomi</taxon>
        <taxon>Lepidosauria</taxon>
        <taxon>Squamata</taxon>
        <taxon>Bifurcata</taxon>
        <taxon>Unidentata</taxon>
        <taxon>Episquamata</taxon>
        <taxon>Laterata</taxon>
        <taxon>Lacertibaenia</taxon>
        <taxon>Lacertidae</taxon>
        <taxon>Podarcis</taxon>
    </lineage>
</organism>
<dbReference type="CDD" id="cd01650">
    <property type="entry name" value="RT_nLTR_like"/>
    <property type="match status" value="1"/>
</dbReference>
<dbReference type="PROSITE" id="PS50878">
    <property type="entry name" value="RT_POL"/>
    <property type="match status" value="1"/>
</dbReference>
<dbReference type="GO" id="GO:0003824">
    <property type="term" value="F:catalytic activity"/>
    <property type="evidence" value="ECO:0007669"/>
    <property type="project" value="InterPro"/>
</dbReference>
<dbReference type="CDD" id="cd09076">
    <property type="entry name" value="L1-EN"/>
    <property type="match status" value="1"/>
</dbReference>
<proteinExistence type="predicted"/>
<sequence>MSLQLLSWNINGVNSPEKRRKIFHILKKEKLDIICLQETHVTRLHRKVLINKRLGQEFISSDKVKKRGVVIYAKENLSPKLLFKDEHGRILAIEIQSQGEKFLIVGIYAPNEGKSEFYKKLHETLLDYLDYSNVFVMGDMNGVVSTYMDKSQNQNLTKDGRLPKTFFELTDNMDLIDIWRTKNPLGKEGTFFSEVHLSWSRIDQIWTSRGLAPKTTKVEICPKTCSDHNALKVELRLTPAGSFRWRMNDTLLRDQEIVKKAQKALKDYFEINLNTSVEKRIIWDASKAVMRGFLIQQNTIKKKLWNGKKDKILEKIRDGEEKLRSKPKSKEILREIKFHQAQYAKLINQEVEWKIKQMKQRSFESANKCGKLLAWQLKRRQKLNFVTNLEVEGKNIQKPEEIRKCFQKYFKRLYTQGPQEMTEIEQFLKAKGLPKLSQEKRTILNHQITQQEIESAIQNMQLGKSPGPDGLSSKYYKTLKDYLIQPLMEVCNQIMEGKKTPETWKEAFITLIPKLEAEKTQLKNYRPISLLNVDYKIFADILASRFKRVLNEVIHKDQAGFLPGRHLFDNTRNIVDILELLQTNINTKAVLIFIDAEKAFDNISWKFMKKNLEGLGVGQGFENGIDAIYSEQKAKLIVNNVVTEEFKIQKGTRQGCPLSPLLFISVLEVFLNMIREDRLIKGIQVGEKQYKLKAFADDLVLTLQEPESSTKRVLELIQEFGRVAGFKLNKQKTKVLVKNLTPLETDEFRKETELSVVKKVKYLGINLSSRNLNLFKDNYEKSWLEVKKDLETWSRLKLSLLGRIAAVKMNVLPKMLFLFQALQIVDRPECFGKWQKDISKFVWQGKKPRIKFKILTDAKERGGFALPDLRLYYEAAAFCWLKDWLLLENTDVLDLEGFDNAFGWHAYLWYDKVKIHKTFKNHIVRKAIFMVWIKYKDLLESKTPRWLSPVEAKARKKPNMETGWLKYWEMLEKSGDNWRLQSYEKVKHKVQNWFHYAQIQEIFKLDKKIGFQVEKSKLETELLEPKTKVLSRMYNLLLKWNTQDETVKSAMIKWAQDIGHNIMFDDWERLWTTGMKFTACSALKENILKMIYRWYMTPVKLAKIYHLSDNRCWKCKEAEGTFFHLWWTCPRVKAFWEMIYNELKKVFKYTFPKKPEAFLLGIVGQNVLKNDRTFFMYATTAARILIAKHWKTQDLPTLEEWHMQLMDYMELDEMTGRIRDLGEETTEENWKKFKDYLQKHYKLFDCQ</sequence>
<reference evidence="2" key="2">
    <citation type="submission" date="2025-08" db="UniProtKB">
        <authorList>
            <consortium name="Ensembl"/>
        </authorList>
    </citation>
    <scope>IDENTIFICATION</scope>
</reference>
<dbReference type="SUPFAM" id="SSF56219">
    <property type="entry name" value="DNase I-like"/>
    <property type="match status" value="1"/>
</dbReference>
<name>A0A670KBJ8_PODMU</name>
<dbReference type="PANTHER" id="PTHR31635">
    <property type="entry name" value="REVERSE TRANSCRIPTASE DOMAIN-CONTAINING PROTEIN-RELATED"/>
    <property type="match status" value="1"/>
</dbReference>
<dbReference type="PANTHER" id="PTHR31635:SF196">
    <property type="entry name" value="REVERSE TRANSCRIPTASE DOMAIN-CONTAINING PROTEIN-RELATED"/>
    <property type="match status" value="1"/>
</dbReference>
<dbReference type="Ensembl" id="ENSPMRT00000035003.1">
    <property type="protein sequence ID" value="ENSPMRP00000032994.1"/>
    <property type="gene ID" value="ENSPMRG00000021387.1"/>
</dbReference>
<evidence type="ECO:0000313" key="2">
    <source>
        <dbReference type="Ensembl" id="ENSPMRP00000032994.1"/>
    </source>
</evidence>
<protein>
    <recommendedName>
        <fullName evidence="1">Reverse transcriptase domain-containing protein</fullName>
    </recommendedName>
</protein>
<evidence type="ECO:0000259" key="1">
    <source>
        <dbReference type="PROSITE" id="PS50878"/>
    </source>
</evidence>
<reference evidence="2 3" key="1">
    <citation type="journal article" date="2019" name="Proc. Natl. Acad. Sci. U.S.A.">
        <title>Regulatory changes in pterin and carotenoid genes underlie balanced color polymorphisms in the wall lizard.</title>
        <authorList>
            <person name="Andrade P."/>
            <person name="Pinho C."/>
            <person name="Perez I de Lanuza G."/>
            <person name="Afonso S."/>
            <person name="Brejcha J."/>
            <person name="Rubin C.J."/>
            <person name="Wallerman O."/>
            <person name="Pereira P."/>
            <person name="Sabatino S.J."/>
            <person name="Bellati A."/>
            <person name="Pellitteri-Rosa D."/>
            <person name="Bosakova Z."/>
            <person name="Bunikis I."/>
            <person name="Carretero M.A."/>
            <person name="Feiner N."/>
            <person name="Marsik P."/>
            <person name="Pauperio F."/>
            <person name="Salvi D."/>
            <person name="Soler L."/>
            <person name="While G.M."/>
            <person name="Uller T."/>
            <person name="Font E."/>
            <person name="Andersson L."/>
            <person name="Carneiro M."/>
        </authorList>
    </citation>
    <scope>NUCLEOTIDE SEQUENCE</scope>
</reference>
<dbReference type="Pfam" id="PF03372">
    <property type="entry name" value="Exo_endo_phos"/>
    <property type="match status" value="1"/>
</dbReference>
<reference evidence="2" key="3">
    <citation type="submission" date="2025-09" db="UniProtKB">
        <authorList>
            <consortium name="Ensembl"/>
        </authorList>
    </citation>
    <scope>IDENTIFICATION</scope>
</reference>
<dbReference type="InterPro" id="IPR000477">
    <property type="entry name" value="RT_dom"/>
</dbReference>
<dbReference type="AlphaFoldDB" id="A0A670KBJ8"/>
<dbReference type="Proteomes" id="UP000472272">
    <property type="component" value="Chromosome 15"/>
</dbReference>
<dbReference type="Gene3D" id="3.60.10.10">
    <property type="entry name" value="Endonuclease/exonuclease/phosphatase"/>
    <property type="match status" value="1"/>
</dbReference>
<dbReference type="InterPro" id="IPR043502">
    <property type="entry name" value="DNA/RNA_pol_sf"/>
</dbReference>
<dbReference type="InterPro" id="IPR005135">
    <property type="entry name" value="Endo/exonuclease/phosphatase"/>
</dbReference>
<dbReference type="OMA" id="TTKVEIC"/>
<evidence type="ECO:0000313" key="3">
    <source>
        <dbReference type="Proteomes" id="UP000472272"/>
    </source>
</evidence>
<dbReference type="InterPro" id="IPR036691">
    <property type="entry name" value="Endo/exonu/phosph_ase_sf"/>
</dbReference>
<feature type="domain" description="Reverse transcriptase" evidence="1">
    <location>
        <begin position="493"/>
        <end position="767"/>
    </location>
</feature>
<accession>A0A670KBJ8</accession>
<dbReference type="SUPFAM" id="SSF56672">
    <property type="entry name" value="DNA/RNA polymerases"/>
    <property type="match status" value="1"/>
</dbReference>